<accession>A0A9P0FD46</accession>
<protein>
    <submittedName>
        <fullName evidence="1">Uncharacterized protein</fullName>
    </submittedName>
</protein>
<keyword evidence="2" id="KW-1185">Reference proteome</keyword>
<dbReference type="Proteomes" id="UP001154078">
    <property type="component" value="Chromosome 2"/>
</dbReference>
<organism evidence="1 2">
    <name type="scientific">Brassicogethes aeneus</name>
    <name type="common">Rape pollen beetle</name>
    <name type="synonym">Meligethes aeneus</name>
    <dbReference type="NCBI Taxonomy" id="1431903"/>
    <lineage>
        <taxon>Eukaryota</taxon>
        <taxon>Metazoa</taxon>
        <taxon>Ecdysozoa</taxon>
        <taxon>Arthropoda</taxon>
        <taxon>Hexapoda</taxon>
        <taxon>Insecta</taxon>
        <taxon>Pterygota</taxon>
        <taxon>Neoptera</taxon>
        <taxon>Endopterygota</taxon>
        <taxon>Coleoptera</taxon>
        <taxon>Polyphaga</taxon>
        <taxon>Cucujiformia</taxon>
        <taxon>Nitidulidae</taxon>
        <taxon>Meligethinae</taxon>
        <taxon>Brassicogethes</taxon>
    </lineage>
</organism>
<sequence>MDGHSITWQVLQEVQRVVNRFNQHDEYSRRSQCDRRRYTNERDDRFIQPNVLRDRRVTSVEGIDEWKNILFTKEAMFCLKSPDGRQRIYRRTGERFEHNHFSPMAEAPCVTGLVRLTKESIKHMSVQNKGHGGIVINALSLGNINQYEKCPLFLGIKHFIISFSRALSACSYDTTCVKIITLCFDECKVVSGDMIRSRLISISRHCTFLKRHPVYKVVNHLISNMTIIGTSLGQYEHVKTYSKLDTREVSTFVLTIMFFTSAMTHAELCNTHSFSHVLWTVDGADYLLVHILTTCVFHPYFLRSPRSQLNGLCGLGVGTDRGLKVPSEGLLPIGQRQINSHTPAKWFISHRCLNNFKIKNEEWLKKEIIFDVSQVVIHNQVHQVLRDQKSIFWIVLSVLKAAKSPENFAKKIDMPNEQALALRADAQLSKYQYEPYRDDFGYDILPPYYKVLEAKKECYPDEIVVTETSA</sequence>
<dbReference type="EMBL" id="OV121133">
    <property type="protein sequence ID" value="CAH0550957.1"/>
    <property type="molecule type" value="Genomic_DNA"/>
</dbReference>
<dbReference type="AlphaFoldDB" id="A0A9P0FD46"/>
<evidence type="ECO:0000313" key="2">
    <source>
        <dbReference type="Proteomes" id="UP001154078"/>
    </source>
</evidence>
<reference evidence="1" key="1">
    <citation type="submission" date="2021-12" db="EMBL/GenBank/DDBJ databases">
        <authorList>
            <person name="King R."/>
        </authorList>
    </citation>
    <scope>NUCLEOTIDE SEQUENCE</scope>
</reference>
<evidence type="ECO:0000313" key="1">
    <source>
        <dbReference type="EMBL" id="CAH0550957.1"/>
    </source>
</evidence>
<proteinExistence type="predicted"/>
<dbReference type="OrthoDB" id="25402at2759"/>
<name>A0A9P0FD46_BRAAE</name>
<gene>
    <name evidence="1" type="ORF">MELIAE_LOCUS3663</name>
</gene>